<evidence type="ECO:0000313" key="2">
    <source>
        <dbReference type="Proteomes" id="UP000242153"/>
    </source>
</evidence>
<comment type="caution">
    <text evidence="1">The sequence shown here is derived from an EMBL/GenBank/DDBJ whole genome shotgun (WGS) entry which is preliminary data.</text>
</comment>
<protein>
    <submittedName>
        <fullName evidence="1">Uncharacterized protein</fullName>
    </submittedName>
</protein>
<accession>A0ABX3D1K0</accession>
<dbReference type="Proteomes" id="UP000242153">
    <property type="component" value="Unassembled WGS sequence"/>
</dbReference>
<reference evidence="1" key="1">
    <citation type="submission" date="2016-07" db="EMBL/GenBank/DDBJ databases">
        <title>Draft genome Planococcus salivarum.</title>
        <authorList>
            <person name="See-Too W.S."/>
        </authorList>
    </citation>
    <scope>NUCLEOTIDE SEQUENCE [LARGE SCALE GENOMIC DNA]</scope>
    <source>
        <strain evidence="1">DSM 23820</strain>
    </source>
</reference>
<proteinExistence type="predicted"/>
<name>A0ABX3D1K0_9BACL</name>
<keyword evidence="2" id="KW-1185">Reference proteome</keyword>
<sequence>MEFSIEKDAKMPPVKSNDFTGGIFYSLIAVISVKLSSLLSPANPHALAACSLRISYSPTVNSE</sequence>
<evidence type="ECO:0000313" key="1">
    <source>
        <dbReference type="EMBL" id="OHX51213.1"/>
    </source>
</evidence>
<gene>
    <name evidence="1" type="ORF">BB776_03490</name>
</gene>
<dbReference type="EMBL" id="MBQG01000098">
    <property type="protein sequence ID" value="OHX51213.1"/>
    <property type="molecule type" value="Genomic_DNA"/>
</dbReference>
<organism evidence="1 2">
    <name type="scientific">Planococcus salinarum</name>
    <dbReference type="NCBI Taxonomy" id="622695"/>
    <lineage>
        <taxon>Bacteria</taxon>
        <taxon>Bacillati</taxon>
        <taxon>Bacillota</taxon>
        <taxon>Bacilli</taxon>
        <taxon>Bacillales</taxon>
        <taxon>Caryophanaceae</taxon>
        <taxon>Planococcus</taxon>
    </lineage>
</organism>